<dbReference type="Gene3D" id="1.10.287.130">
    <property type="match status" value="1"/>
</dbReference>
<dbReference type="Gene3D" id="3.30.565.10">
    <property type="entry name" value="Histidine kinase-like ATPase, C-terminal domain"/>
    <property type="match status" value="1"/>
</dbReference>
<keyword evidence="8 11" id="KW-1133">Transmembrane helix</keyword>
<dbReference type="Pfam" id="PF00512">
    <property type="entry name" value="HisKA"/>
    <property type="match status" value="1"/>
</dbReference>
<accession>A0A1V9FTE8</accession>
<dbReference type="InterPro" id="IPR003660">
    <property type="entry name" value="HAMP_dom"/>
</dbReference>
<dbReference type="Proteomes" id="UP000192276">
    <property type="component" value="Unassembled WGS sequence"/>
</dbReference>
<dbReference type="EMBL" id="LWBP01000134">
    <property type="protein sequence ID" value="OQP61622.1"/>
    <property type="molecule type" value="Genomic_DNA"/>
</dbReference>
<keyword evidence="7" id="KW-0418">Kinase</keyword>
<dbReference type="SMART" id="SM00388">
    <property type="entry name" value="HisKA"/>
    <property type="match status" value="1"/>
</dbReference>
<dbReference type="GO" id="GO:0005886">
    <property type="term" value="C:plasma membrane"/>
    <property type="evidence" value="ECO:0007669"/>
    <property type="project" value="TreeGrafter"/>
</dbReference>
<keyword evidence="15" id="KW-1185">Reference proteome</keyword>
<evidence type="ECO:0000256" key="10">
    <source>
        <dbReference type="ARBA" id="ARBA00023136"/>
    </source>
</evidence>
<feature type="domain" description="Histidine kinase" evidence="12">
    <location>
        <begin position="239"/>
        <end position="456"/>
    </location>
</feature>
<dbReference type="InterPro" id="IPR036097">
    <property type="entry name" value="HisK_dim/P_sf"/>
</dbReference>
<sequence length="457" mass="51988">MKIQTQTALLFTVLTALLILFISFTTYYFVSRFASNDFLKRLELRVRVAAKLRFEQNKVSTVTYHELRRQYLEVLPKEQEYLLTWDSVSNTIEPKVPNLPQSFYWNVIEAGGNTVYIEKGKVHYAGILYHDDGKKYLVIKSAVNDYANRLLGTLLRAKIATFIVGVLLVFTVGIFFSRKTFQPVRQLISKVQDISAHNLHLRLELKKGKDEMTELAHTFNTMLDRLQTAFETQNNFVSNASHELRTPLTTIMGEADIALKKARTNEEYRQSLQVILNEAGKLDHLTSSLLALAQSGFDGKKQRRTLVRADELVCEVKQAIDELHPDNRVQLHFGELPPNEQQLLVEGNYHLLKLAVTNIVVNACKYSNDRPVQLTLYVVKDKIKIGIVDEGIGIPASELKYVFEPFYRASNTDRFEGHGVGLPLARNIIRLHNGELLISSQEGKGTNVEIVLRSQPS</sequence>
<keyword evidence="9" id="KW-0902">Two-component regulatory system</keyword>
<keyword evidence="10 11" id="KW-0472">Membrane</keyword>
<dbReference type="InterPro" id="IPR005467">
    <property type="entry name" value="His_kinase_dom"/>
</dbReference>
<dbReference type="AlphaFoldDB" id="A0A1V9FTE8"/>
<comment type="subcellular location">
    <subcellularLocation>
        <location evidence="2">Membrane</location>
    </subcellularLocation>
</comment>
<keyword evidence="4" id="KW-0597">Phosphoprotein</keyword>
<dbReference type="SMART" id="SM00387">
    <property type="entry name" value="HATPase_c"/>
    <property type="match status" value="1"/>
</dbReference>
<dbReference type="FunFam" id="1.10.287.130:FF:000001">
    <property type="entry name" value="Two-component sensor histidine kinase"/>
    <property type="match status" value="1"/>
</dbReference>
<dbReference type="OrthoDB" id="594725at2"/>
<dbReference type="STRING" id="550983.A4R26_18850"/>
<dbReference type="SUPFAM" id="SSF47384">
    <property type="entry name" value="Homodimeric domain of signal transducing histidine kinase"/>
    <property type="match status" value="1"/>
</dbReference>
<evidence type="ECO:0000256" key="6">
    <source>
        <dbReference type="ARBA" id="ARBA00022692"/>
    </source>
</evidence>
<keyword evidence="6 11" id="KW-0812">Transmembrane</keyword>
<evidence type="ECO:0000259" key="13">
    <source>
        <dbReference type="PROSITE" id="PS50885"/>
    </source>
</evidence>
<dbReference type="CDD" id="cd06225">
    <property type="entry name" value="HAMP"/>
    <property type="match status" value="1"/>
</dbReference>
<proteinExistence type="predicted"/>
<evidence type="ECO:0000256" key="7">
    <source>
        <dbReference type="ARBA" id="ARBA00022777"/>
    </source>
</evidence>
<dbReference type="CDD" id="cd00082">
    <property type="entry name" value="HisKA"/>
    <property type="match status" value="1"/>
</dbReference>
<feature type="transmembrane region" description="Helical" evidence="11">
    <location>
        <begin position="159"/>
        <end position="177"/>
    </location>
</feature>
<feature type="transmembrane region" description="Helical" evidence="11">
    <location>
        <begin position="7"/>
        <end position="30"/>
    </location>
</feature>
<evidence type="ECO:0000313" key="15">
    <source>
        <dbReference type="Proteomes" id="UP000192276"/>
    </source>
</evidence>
<dbReference type="Gene3D" id="6.10.340.10">
    <property type="match status" value="1"/>
</dbReference>
<dbReference type="CDD" id="cd00075">
    <property type="entry name" value="HATPase"/>
    <property type="match status" value="1"/>
</dbReference>
<protein>
    <recommendedName>
        <fullName evidence="3">histidine kinase</fullName>
        <ecNumber evidence="3">2.7.13.3</ecNumber>
    </recommendedName>
</protein>
<evidence type="ECO:0000259" key="12">
    <source>
        <dbReference type="PROSITE" id="PS50109"/>
    </source>
</evidence>
<dbReference type="PRINTS" id="PR00344">
    <property type="entry name" value="BCTRLSENSOR"/>
</dbReference>
<dbReference type="SMART" id="SM00304">
    <property type="entry name" value="HAMP"/>
    <property type="match status" value="1"/>
</dbReference>
<dbReference type="InterPro" id="IPR004358">
    <property type="entry name" value="Sig_transdc_His_kin-like_C"/>
</dbReference>
<dbReference type="Pfam" id="PF00672">
    <property type="entry name" value="HAMP"/>
    <property type="match status" value="1"/>
</dbReference>
<dbReference type="Pfam" id="PF02518">
    <property type="entry name" value="HATPase_c"/>
    <property type="match status" value="1"/>
</dbReference>
<dbReference type="SUPFAM" id="SSF158472">
    <property type="entry name" value="HAMP domain-like"/>
    <property type="match status" value="1"/>
</dbReference>
<comment type="catalytic activity">
    <reaction evidence="1">
        <text>ATP + protein L-histidine = ADP + protein N-phospho-L-histidine.</text>
        <dbReference type="EC" id="2.7.13.3"/>
    </reaction>
</comment>
<gene>
    <name evidence="14" type="ORF">A4R26_18850</name>
</gene>
<dbReference type="PANTHER" id="PTHR45436">
    <property type="entry name" value="SENSOR HISTIDINE KINASE YKOH"/>
    <property type="match status" value="1"/>
</dbReference>
<dbReference type="PROSITE" id="PS50109">
    <property type="entry name" value="HIS_KIN"/>
    <property type="match status" value="1"/>
</dbReference>
<comment type="caution">
    <text evidence="14">The sequence shown here is derived from an EMBL/GenBank/DDBJ whole genome shotgun (WGS) entry which is preliminary data.</text>
</comment>
<evidence type="ECO:0000256" key="9">
    <source>
        <dbReference type="ARBA" id="ARBA00023012"/>
    </source>
</evidence>
<evidence type="ECO:0000256" key="4">
    <source>
        <dbReference type="ARBA" id="ARBA00022553"/>
    </source>
</evidence>
<dbReference type="InterPro" id="IPR003594">
    <property type="entry name" value="HATPase_dom"/>
</dbReference>
<dbReference type="RefSeq" id="WP_081164124.1">
    <property type="nucleotide sequence ID" value="NZ_LWBP01000134.1"/>
</dbReference>
<dbReference type="SUPFAM" id="SSF55874">
    <property type="entry name" value="ATPase domain of HSP90 chaperone/DNA topoisomerase II/histidine kinase"/>
    <property type="match status" value="1"/>
</dbReference>
<evidence type="ECO:0000256" key="5">
    <source>
        <dbReference type="ARBA" id="ARBA00022679"/>
    </source>
</evidence>
<organism evidence="14 15">
    <name type="scientific">Niastella populi</name>
    <dbReference type="NCBI Taxonomy" id="550983"/>
    <lineage>
        <taxon>Bacteria</taxon>
        <taxon>Pseudomonadati</taxon>
        <taxon>Bacteroidota</taxon>
        <taxon>Chitinophagia</taxon>
        <taxon>Chitinophagales</taxon>
        <taxon>Chitinophagaceae</taxon>
        <taxon>Niastella</taxon>
    </lineage>
</organism>
<dbReference type="InterPro" id="IPR050428">
    <property type="entry name" value="TCS_sensor_his_kinase"/>
</dbReference>
<evidence type="ECO:0000313" key="14">
    <source>
        <dbReference type="EMBL" id="OQP61622.1"/>
    </source>
</evidence>
<evidence type="ECO:0000256" key="1">
    <source>
        <dbReference type="ARBA" id="ARBA00000085"/>
    </source>
</evidence>
<keyword evidence="5" id="KW-0808">Transferase</keyword>
<evidence type="ECO:0000256" key="8">
    <source>
        <dbReference type="ARBA" id="ARBA00022989"/>
    </source>
</evidence>
<evidence type="ECO:0000256" key="11">
    <source>
        <dbReference type="SAM" id="Phobius"/>
    </source>
</evidence>
<dbReference type="EC" id="2.7.13.3" evidence="3"/>
<dbReference type="PROSITE" id="PS50885">
    <property type="entry name" value="HAMP"/>
    <property type="match status" value="1"/>
</dbReference>
<dbReference type="GO" id="GO:0000155">
    <property type="term" value="F:phosphorelay sensor kinase activity"/>
    <property type="evidence" value="ECO:0007669"/>
    <property type="project" value="InterPro"/>
</dbReference>
<dbReference type="PANTHER" id="PTHR45436:SF5">
    <property type="entry name" value="SENSOR HISTIDINE KINASE TRCS"/>
    <property type="match status" value="1"/>
</dbReference>
<evidence type="ECO:0000256" key="3">
    <source>
        <dbReference type="ARBA" id="ARBA00012438"/>
    </source>
</evidence>
<dbReference type="InterPro" id="IPR003661">
    <property type="entry name" value="HisK_dim/P_dom"/>
</dbReference>
<name>A0A1V9FTE8_9BACT</name>
<reference evidence="15" key="1">
    <citation type="submission" date="2016-04" db="EMBL/GenBank/DDBJ databases">
        <authorList>
            <person name="Chen L."/>
            <person name="Zhuang W."/>
            <person name="Wang G."/>
        </authorList>
    </citation>
    <scope>NUCLEOTIDE SEQUENCE [LARGE SCALE GENOMIC DNA]</scope>
    <source>
        <strain evidence="15">208</strain>
    </source>
</reference>
<feature type="domain" description="HAMP" evidence="13">
    <location>
        <begin position="178"/>
        <end position="231"/>
    </location>
</feature>
<evidence type="ECO:0000256" key="2">
    <source>
        <dbReference type="ARBA" id="ARBA00004370"/>
    </source>
</evidence>
<dbReference type="InterPro" id="IPR036890">
    <property type="entry name" value="HATPase_C_sf"/>
</dbReference>